<dbReference type="CDD" id="cd00672">
    <property type="entry name" value="CysRS_core"/>
    <property type="match status" value="1"/>
</dbReference>
<dbReference type="EMBL" id="KE346374">
    <property type="protein sequence ID" value="KJE97474.1"/>
    <property type="molecule type" value="Genomic_DNA"/>
</dbReference>
<gene>
    <name evidence="13" type="ORF">CAOG_007328</name>
</gene>
<evidence type="ECO:0000256" key="5">
    <source>
        <dbReference type="ARBA" id="ARBA00022741"/>
    </source>
</evidence>
<dbReference type="NCBIfam" id="TIGR00435">
    <property type="entry name" value="cysS"/>
    <property type="match status" value="1"/>
</dbReference>
<dbReference type="GO" id="GO:0006423">
    <property type="term" value="P:cysteinyl-tRNA aminoacylation"/>
    <property type="evidence" value="ECO:0007669"/>
    <property type="project" value="InterPro"/>
</dbReference>
<evidence type="ECO:0000313" key="14">
    <source>
        <dbReference type="Proteomes" id="UP000008743"/>
    </source>
</evidence>
<dbReference type="GO" id="GO:0005737">
    <property type="term" value="C:cytoplasm"/>
    <property type="evidence" value="ECO:0007669"/>
    <property type="project" value="TreeGrafter"/>
</dbReference>
<dbReference type="InterPro" id="IPR015803">
    <property type="entry name" value="Cys-tRNA-ligase"/>
</dbReference>
<dbReference type="GO" id="GO:0005524">
    <property type="term" value="F:ATP binding"/>
    <property type="evidence" value="ECO:0007669"/>
    <property type="project" value="UniProtKB-KW"/>
</dbReference>
<reference evidence="14" key="1">
    <citation type="submission" date="2011-02" db="EMBL/GenBank/DDBJ databases">
        <title>The Genome Sequence of Capsaspora owczarzaki ATCC 30864.</title>
        <authorList>
            <person name="Russ C."/>
            <person name="Cuomo C."/>
            <person name="Burger G."/>
            <person name="Gray M.W."/>
            <person name="Holland P.W.H."/>
            <person name="King N."/>
            <person name="Lang F.B.F."/>
            <person name="Roger A.J."/>
            <person name="Ruiz-Trillo I."/>
            <person name="Young S.K."/>
            <person name="Zeng Q."/>
            <person name="Gargeya S."/>
            <person name="Alvarado L."/>
            <person name="Berlin A."/>
            <person name="Chapman S.B."/>
            <person name="Chen Z."/>
            <person name="Freedman E."/>
            <person name="Gellesch M."/>
            <person name="Goldberg J."/>
            <person name="Griggs A."/>
            <person name="Gujja S."/>
            <person name="Heilman E."/>
            <person name="Heiman D."/>
            <person name="Howarth C."/>
            <person name="Mehta T."/>
            <person name="Neiman D."/>
            <person name="Pearson M."/>
            <person name="Roberts A."/>
            <person name="Saif S."/>
            <person name="Shea T."/>
            <person name="Shenoy N."/>
            <person name="Sisk P."/>
            <person name="Stolte C."/>
            <person name="Sykes S."/>
            <person name="White J."/>
            <person name="Yandava C."/>
            <person name="Haas B."/>
            <person name="Nusbaum C."/>
            <person name="Birren B."/>
        </authorList>
    </citation>
    <scope>NUCLEOTIDE SEQUENCE</scope>
    <source>
        <strain evidence="14">ATCC 30864</strain>
    </source>
</reference>
<evidence type="ECO:0000256" key="11">
    <source>
        <dbReference type="SAM" id="MobiDB-lite"/>
    </source>
</evidence>
<dbReference type="InterPro" id="IPR032678">
    <property type="entry name" value="tRNA-synt_1_cat_dom"/>
</dbReference>
<dbReference type="Pfam" id="PF01406">
    <property type="entry name" value="tRNA-synt_1e"/>
    <property type="match status" value="1"/>
</dbReference>
<accession>A0A0D2X5A6</accession>
<organism evidence="13 14">
    <name type="scientific">Capsaspora owczarzaki (strain ATCC 30864)</name>
    <dbReference type="NCBI Taxonomy" id="595528"/>
    <lineage>
        <taxon>Eukaryota</taxon>
        <taxon>Filasterea</taxon>
        <taxon>Capsaspora</taxon>
    </lineage>
</organism>
<dbReference type="OMA" id="FHNDMKS"/>
<dbReference type="EC" id="6.1.1.16" evidence="2"/>
<proteinExistence type="inferred from homology"/>
<dbReference type="RefSeq" id="XP_004343187.1">
    <property type="nucleotide sequence ID" value="XM_004343137.2"/>
</dbReference>
<evidence type="ECO:0000313" key="13">
    <source>
        <dbReference type="EMBL" id="KJE97474.1"/>
    </source>
</evidence>
<dbReference type="SUPFAM" id="SSF52374">
    <property type="entry name" value="Nucleotidylyl transferase"/>
    <property type="match status" value="1"/>
</dbReference>
<dbReference type="Gene3D" id="3.40.50.620">
    <property type="entry name" value="HUPs"/>
    <property type="match status" value="1"/>
</dbReference>
<dbReference type="STRING" id="595528.A0A0D2X5A6"/>
<dbReference type="Proteomes" id="UP000008743">
    <property type="component" value="Unassembled WGS sequence"/>
</dbReference>
<keyword evidence="4" id="KW-0479">Metal-binding</keyword>
<dbReference type="SUPFAM" id="SSF47323">
    <property type="entry name" value="Anticodon-binding domain of a subclass of class I aminoacyl-tRNA synthetases"/>
    <property type="match status" value="1"/>
</dbReference>
<dbReference type="GO" id="GO:0046872">
    <property type="term" value="F:metal ion binding"/>
    <property type="evidence" value="ECO:0007669"/>
    <property type="project" value="UniProtKB-KW"/>
</dbReference>
<dbReference type="PANTHER" id="PTHR10890">
    <property type="entry name" value="CYSTEINYL-TRNA SYNTHETASE"/>
    <property type="match status" value="1"/>
</dbReference>
<dbReference type="FunCoup" id="A0A0D2X5A6">
    <property type="interactions" value="584"/>
</dbReference>
<evidence type="ECO:0000256" key="10">
    <source>
        <dbReference type="ARBA" id="ARBA00031499"/>
    </source>
</evidence>
<dbReference type="HAMAP" id="MF_00041">
    <property type="entry name" value="Cys_tRNA_synth"/>
    <property type="match status" value="1"/>
</dbReference>
<dbReference type="InterPro" id="IPR024909">
    <property type="entry name" value="Cys-tRNA/MSH_ligase"/>
</dbReference>
<dbReference type="InParanoid" id="A0A0D2X5A6"/>
<feature type="region of interest" description="Disordered" evidence="11">
    <location>
        <begin position="624"/>
        <end position="662"/>
    </location>
</feature>
<comment type="cofactor">
    <cofactor evidence="1">
        <name>Zn(2+)</name>
        <dbReference type="ChEBI" id="CHEBI:29105"/>
    </cofactor>
</comment>
<dbReference type="InterPro" id="IPR009080">
    <property type="entry name" value="tRNAsynth_Ia_anticodon-bd"/>
</dbReference>
<evidence type="ECO:0000259" key="12">
    <source>
        <dbReference type="Pfam" id="PF01406"/>
    </source>
</evidence>
<dbReference type="PRINTS" id="PR00983">
    <property type="entry name" value="TRNASYNTHCYS"/>
</dbReference>
<dbReference type="Gene3D" id="1.20.120.1910">
    <property type="entry name" value="Cysteine-tRNA ligase, C-terminal anti-codon recognition domain"/>
    <property type="match status" value="1"/>
</dbReference>
<dbReference type="PANTHER" id="PTHR10890:SF3">
    <property type="entry name" value="CYSTEINE--TRNA LIGASE, CYTOPLASMIC"/>
    <property type="match status" value="1"/>
</dbReference>
<keyword evidence="5" id="KW-0547">Nucleotide-binding</keyword>
<feature type="compositionally biased region" description="Basic and acidic residues" evidence="11">
    <location>
        <begin position="624"/>
        <end position="654"/>
    </location>
</feature>
<evidence type="ECO:0000256" key="3">
    <source>
        <dbReference type="ARBA" id="ARBA00022598"/>
    </source>
</evidence>
<evidence type="ECO:0000256" key="1">
    <source>
        <dbReference type="ARBA" id="ARBA00001947"/>
    </source>
</evidence>
<dbReference type="eggNOG" id="KOG2007">
    <property type="taxonomic scope" value="Eukaryota"/>
</dbReference>
<dbReference type="PhylomeDB" id="A0A0D2X5A6"/>
<keyword evidence="9 13" id="KW-0030">Aminoacyl-tRNA synthetase</keyword>
<keyword evidence="6" id="KW-0862">Zinc</keyword>
<keyword evidence="7" id="KW-0067">ATP-binding</keyword>
<dbReference type="AlphaFoldDB" id="A0A0D2X5A6"/>
<evidence type="ECO:0000256" key="2">
    <source>
        <dbReference type="ARBA" id="ARBA00012832"/>
    </source>
</evidence>
<keyword evidence="8" id="KW-0648">Protein biosynthesis</keyword>
<sequence>MAQRTQPAWEKPSNPNAVRTGLRLHNSLTREVDEFIPANGNTVNAYICGPTVYDASHMGHASTYIQFDVIRRVLADYFHYDMRWVMNITDVDDKIILKARRNHLFEEYVAKALAVDQVRKDIAAALEFFAAKTNALAADDGKRDFRTKLADKVTALLANAAAPASELCDAARDALAEWLDSQFGASVTDPAIFAKTARYWEEQFNIDMKALHILEPDRLTRVSDYIDEIIEFVEKVIGNGYAYASNGSVYFSTTSFDQNKGHHYAKLVPEAVGNAASLAEGEGELSATDAGSDKKHPNDFALWKKSKAGEPAWDSPWGKGRPGWHIECSAMAGKVIGSTLDIHGGGIDLKFPHHDNEIAQSEAFFDNKQWINYFMHTGHLAIEGRKMSKSLKNFITIREALEAYTARQIRIMFLLHAWNKGLDYSKSTMTEAISVEKSFNEFFLNIKAALQSAPANKFVAADEALEAKLRATKQAIHEAFLNSINTPAVFGHLQDLVSATNTYLNTPGNVPKSNILRGVGNFATWILSVVGVIPNGRAGEIGFPIGGADGASADIVLLPAAKTIAAFRDVVRKEARASKATALLQACDALRDETLPQLGIRLEDVEGGDAVVKIVDREEIMREKQREKEAREAAAAAKEEAKRKAAEDKAKKDAQNSINPAEMFLSATDKYSKFDEKGIPTHDAAGVEVAKSARKKLEKAFEQQTKAYETHLKQKANGASTSGTANA</sequence>
<protein>
    <recommendedName>
        <fullName evidence="2">cysteine--tRNA ligase</fullName>
        <ecNumber evidence="2">6.1.1.16</ecNumber>
    </recommendedName>
    <alternativeName>
        <fullName evidence="10">Cysteinyl-tRNA synthetase</fullName>
    </alternativeName>
</protein>
<name>A0A0D2X5A6_CAPO3</name>
<feature type="domain" description="tRNA synthetases class I catalytic" evidence="12">
    <location>
        <begin position="37"/>
        <end position="432"/>
    </location>
</feature>
<evidence type="ECO:0000256" key="9">
    <source>
        <dbReference type="ARBA" id="ARBA00023146"/>
    </source>
</evidence>
<feature type="compositionally biased region" description="Polar residues" evidence="11">
    <location>
        <begin position="717"/>
        <end position="727"/>
    </location>
</feature>
<dbReference type="OrthoDB" id="438179at2759"/>
<evidence type="ECO:0000256" key="8">
    <source>
        <dbReference type="ARBA" id="ARBA00022917"/>
    </source>
</evidence>
<dbReference type="GO" id="GO:0004817">
    <property type="term" value="F:cysteine-tRNA ligase activity"/>
    <property type="evidence" value="ECO:0007669"/>
    <property type="project" value="UniProtKB-EC"/>
</dbReference>
<keyword evidence="14" id="KW-1185">Reference proteome</keyword>
<dbReference type="InterPro" id="IPR014729">
    <property type="entry name" value="Rossmann-like_a/b/a_fold"/>
</dbReference>
<evidence type="ECO:0000256" key="7">
    <source>
        <dbReference type="ARBA" id="ARBA00022840"/>
    </source>
</evidence>
<evidence type="ECO:0000256" key="6">
    <source>
        <dbReference type="ARBA" id="ARBA00022833"/>
    </source>
</evidence>
<feature type="region of interest" description="Disordered" evidence="11">
    <location>
        <begin position="708"/>
        <end position="727"/>
    </location>
</feature>
<evidence type="ECO:0000256" key="4">
    <source>
        <dbReference type="ARBA" id="ARBA00022723"/>
    </source>
</evidence>
<keyword evidence="3" id="KW-0436">Ligase</keyword>